<organism evidence="1 2">
    <name type="scientific">Gluconobacter wancherniae NBRC 103581</name>
    <dbReference type="NCBI Taxonomy" id="656744"/>
    <lineage>
        <taxon>Bacteria</taxon>
        <taxon>Pseudomonadati</taxon>
        <taxon>Pseudomonadota</taxon>
        <taxon>Alphaproteobacteria</taxon>
        <taxon>Acetobacterales</taxon>
        <taxon>Acetobacteraceae</taxon>
        <taxon>Gluconobacter</taxon>
    </lineage>
</organism>
<dbReference type="RefSeq" id="WP_146793377.1">
    <property type="nucleotide sequence ID" value="NZ_BARC01000005.1"/>
</dbReference>
<keyword evidence="2" id="KW-1185">Reference proteome</keyword>
<protein>
    <submittedName>
        <fullName evidence="1">Uncharacterized protein</fullName>
    </submittedName>
</protein>
<dbReference type="OrthoDB" id="7282359at2"/>
<accession>A0A511AWI4</accession>
<name>A0A511AWI4_9PROT</name>
<evidence type="ECO:0000313" key="2">
    <source>
        <dbReference type="Proteomes" id="UP000321230"/>
    </source>
</evidence>
<dbReference type="Proteomes" id="UP000321230">
    <property type="component" value="Unassembled WGS sequence"/>
</dbReference>
<dbReference type="EMBL" id="BJUZ01000001">
    <property type="protein sequence ID" value="GEK92560.1"/>
    <property type="molecule type" value="Genomic_DNA"/>
</dbReference>
<gene>
    <name evidence="1" type="ORF">GWA01_03300</name>
</gene>
<proteinExistence type="predicted"/>
<dbReference type="AlphaFoldDB" id="A0A511AWI4"/>
<reference evidence="1 2" key="1">
    <citation type="submission" date="2019-07" db="EMBL/GenBank/DDBJ databases">
        <title>Whole genome shotgun sequence of Gluconobacter wancherniae NBRC 103581.</title>
        <authorList>
            <person name="Hosoyama A."/>
            <person name="Uohara A."/>
            <person name="Ohji S."/>
            <person name="Ichikawa N."/>
        </authorList>
    </citation>
    <scope>NUCLEOTIDE SEQUENCE [LARGE SCALE GENOMIC DNA]</scope>
    <source>
        <strain evidence="1 2">NBRC 103581</strain>
    </source>
</reference>
<sequence length="141" mass="15105">MSVSLDPNTLPVIDVVGLAQSGTILRAERKTPSDGVPAFVTRDGWEELVSLYAKDSEKPHEIVLPALERAAGRILAHAAEAAVSDRRNSPVFNLESDLFASDPTLVLAFVRDTEHPVACALIGTAAQLSQILRQGDQLPPL</sequence>
<evidence type="ECO:0000313" key="1">
    <source>
        <dbReference type="EMBL" id="GEK92560.1"/>
    </source>
</evidence>
<comment type="caution">
    <text evidence="1">The sequence shown here is derived from an EMBL/GenBank/DDBJ whole genome shotgun (WGS) entry which is preliminary data.</text>
</comment>